<dbReference type="OrthoDB" id="3295834at2"/>
<dbReference type="EMBL" id="SOEZ01000081">
    <property type="protein sequence ID" value="TFB46309.1"/>
    <property type="molecule type" value="Genomic_DNA"/>
</dbReference>
<dbReference type="RefSeq" id="WP_134493412.1">
    <property type="nucleotide sequence ID" value="NZ_SOEZ01000081.1"/>
</dbReference>
<protein>
    <submittedName>
        <fullName evidence="1">Pilus assembly protein CpaE</fullName>
    </submittedName>
</protein>
<sequence length="135" mass="15087">MISVENARVLREAGLRWHPVSGDSFRIERPDFDSDVFTVSEMTIEAHEFDTGTILGFNGTTEWALDSLALEHALWLPREDQLRELLRGTFRTLRRLDDATYRVEVEVAGEGTSFDAADPSDAYGAALLALLTRSA</sequence>
<reference evidence="1 2" key="1">
    <citation type="submission" date="2019-03" db="EMBL/GenBank/DDBJ databases">
        <title>Genomics of glacier-inhabiting Cryobacterium strains.</title>
        <authorList>
            <person name="Liu Q."/>
            <person name="Xin Y.-H."/>
        </authorList>
    </citation>
    <scope>NUCLEOTIDE SEQUENCE [LARGE SCALE GENOMIC DNA]</scope>
    <source>
        <strain evidence="1 2">Sr47</strain>
    </source>
</reference>
<name>A0A4V3I6V1_9MICO</name>
<dbReference type="AlphaFoldDB" id="A0A4V3I6V1"/>
<evidence type="ECO:0000313" key="1">
    <source>
        <dbReference type="EMBL" id="TFB46309.1"/>
    </source>
</evidence>
<evidence type="ECO:0000313" key="2">
    <source>
        <dbReference type="Proteomes" id="UP000297866"/>
    </source>
</evidence>
<keyword evidence="2" id="KW-1185">Reference proteome</keyword>
<comment type="caution">
    <text evidence="1">The sequence shown here is derived from an EMBL/GenBank/DDBJ whole genome shotgun (WGS) entry which is preliminary data.</text>
</comment>
<gene>
    <name evidence="1" type="ORF">E3O23_17805</name>
</gene>
<accession>A0A4V3I6V1</accession>
<organism evidence="1 2">
    <name type="scientific">Cryobacterium tagatosivorans</name>
    <dbReference type="NCBI Taxonomy" id="1259199"/>
    <lineage>
        <taxon>Bacteria</taxon>
        <taxon>Bacillati</taxon>
        <taxon>Actinomycetota</taxon>
        <taxon>Actinomycetes</taxon>
        <taxon>Micrococcales</taxon>
        <taxon>Microbacteriaceae</taxon>
        <taxon>Cryobacterium</taxon>
    </lineage>
</organism>
<proteinExistence type="predicted"/>
<dbReference type="Proteomes" id="UP000297866">
    <property type="component" value="Unassembled WGS sequence"/>
</dbReference>